<proteinExistence type="predicted"/>
<accession>A0ACB9SJR8</accession>
<evidence type="ECO:0000313" key="2">
    <source>
        <dbReference type="Proteomes" id="UP001057402"/>
    </source>
</evidence>
<protein>
    <submittedName>
        <fullName evidence="1">Uncharacterized protein</fullName>
    </submittedName>
</protein>
<dbReference type="Proteomes" id="UP001057402">
    <property type="component" value="Chromosome 1"/>
</dbReference>
<keyword evidence="2" id="KW-1185">Reference proteome</keyword>
<organism evidence="1 2">
    <name type="scientific">Melastoma candidum</name>
    <dbReference type="NCBI Taxonomy" id="119954"/>
    <lineage>
        <taxon>Eukaryota</taxon>
        <taxon>Viridiplantae</taxon>
        <taxon>Streptophyta</taxon>
        <taxon>Embryophyta</taxon>
        <taxon>Tracheophyta</taxon>
        <taxon>Spermatophyta</taxon>
        <taxon>Magnoliopsida</taxon>
        <taxon>eudicotyledons</taxon>
        <taxon>Gunneridae</taxon>
        <taxon>Pentapetalae</taxon>
        <taxon>rosids</taxon>
        <taxon>malvids</taxon>
        <taxon>Myrtales</taxon>
        <taxon>Melastomataceae</taxon>
        <taxon>Melastomatoideae</taxon>
        <taxon>Melastomateae</taxon>
        <taxon>Melastoma</taxon>
    </lineage>
</organism>
<evidence type="ECO:0000313" key="1">
    <source>
        <dbReference type="EMBL" id="KAI4389748.1"/>
    </source>
</evidence>
<name>A0ACB9SJR8_9MYRT</name>
<gene>
    <name evidence="1" type="ORF">MLD38_001940</name>
</gene>
<reference evidence="2" key="1">
    <citation type="journal article" date="2023" name="Front. Plant Sci.">
        <title>Chromosomal-level genome assembly of Melastoma candidum provides insights into trichome evolution.</title>
        <authorList>
            <person name="Zhong Y."/>
            <person name="Wu W."/>
            <person name="Sun C."/>
            <person name="Zou P."/>
            <person name="Liu Y."/>
            <person name="Dai S."/>
            <person name="Zhou R."/>
        </authorList>
    </citation>
    <scope>NUCLEOTIDE SEQUENCE [LARGE SCALE GENOMIC DNA]</scope>
</reference>
<dbReference type="EMBL" id="CM042880">
    <property type="protein sequence ID" value="KAI4389748.1"/>
    <property type="molecule type" value="Genomic_DNA"/>
</dbReference>
<sequence length="200" mass="22597">MSELPQEELLERNADVHASEKQPPEIVSSHATVNGFCCGSPSRCTEYILENLHCSCGDDCGVGRCVQIALANCASRVDERGIQEVKFADEMKCFDSLKAHQNHNSPATGGSEQKSNHCLNEANHRMITEKCQNAFCNSLVSHKFCQLSKLLSENFFGTKFDRLLDIHLIDSRMKNGFYDRSPTTFYGDLSQVWKRLWDWA</sequence>
<comment type="caution">
    <text evidence="1">The sequence shown here is derived from an EMBL/GenBank/DDBJ whole genome shotgun (WGS) entry which is preliminary data.</text>
</comment>